<organism evidence="2">
    <name type="scientific">Glycine soja</name>
    <name type="common">Wild soybean</name>
    <dbReference type="NCBI Taxonomy" id="3848"/>
    <lineage>
        <taxon>Eukaryota</taxon>
        <taxon>Viridiplantae</taxon>
        <taxon>Streptophyta</taxon>
        <taxon>Embryophyta</taxon>
        <taxon>Tracheophyta</taxon>
        <taxon>Spermatophyta</taxon>
        <taxon>Magnoliopsida</taxon>
        <taxon>eudicotyledons</taxon>
        <taxon>Gunneridae</taxon>
        <taxon>Pentapetalae</taxon>
        <taxon>rosids</taxon>
        <taxon>fabids</taxon>
        <taxon>Fabales</taxon>
        <taxon>Fabaceae</taxon>
        <taxon>Papilionoideae</taxon>
        <taxon>50 kb inversion clade</taxon>
        <taxon>NPAAA clade</taxon>
        <taxon>indigoferoid/millettioid clade</taxon>
        <taxon>Phaseoleae</taxon>
        <taxon>Glycine</taxon>
        <taxon>Glycine subgen. Soja</taxon>
    </lineage>
</organism>
<protein>
    <submittedName>
        <fullName evidence="2">Snakin-2</fullName>
    </submittedName>
</protein>
<evidence type="ECO:0000313" key="2">
    <source>
        <dbReference type="EMBL" id="KHN10494.1"/>
    </source>
</evidence>
<dbReference type="PANTHER" id="PTHR23201">
    <property type="entry name" value="EXTENSIN, PROLINE-RICH PROTEIN"/>
    <property type="match status" value="1"/>
</dbReference>
<dbReference type="Proteomes" id="UP000053555">
    <property type="component" value="Unassembled WGS sequence"/>
</dbReference>
<name>A0A0B2PS36_GLYSO</name>
<comment type="similarity">
    <text evidence="1">Belongs to the GASA family.</text>
</comment>
<gene>
    <name evidence="2" type="ORF">glysoja_035374</name>
</gene>
<proteinExistence type="inferred from homology"/>
<dbReference type="PANTHER" id="PTHR23201:SF67">
    <property type="entry name" value="GIBBERELLIN-REGULATED PROTEIN 11-LIKE"/>
    <property type="match status" value="1"/>
</dbReference>
<dbReference type="InterPro" id="IPR003854">
    <property type="entry name" value="GASA"/>
</dbReference>
<accession>A0A0B2PS36</accession>
<evidence type="ECO:0000256" key="1">
    <source>
        <dbReference type="ARBA" id="ARBA00010582"/>
    </source>
</evidence>
<sequence>MGISKALLEFNKIVVLNVIGDVSYSEGQIYVRACGTCYQRCNCVPSGTSDYYEDCPCYANMTTHNGEYKCP</sequence>
<dbReference type="AlphaFoldDB" id="A0A0B2PS36"/>
<dbReference type="Pfam" id="PF02704">
    <property type="entry name" value="GASA"/>
    <property type="match status" value="1"/>
</dbReference>
<dbReference type="EMBL" id="KN664397">
    <property type="protein sequence ID" value="KHN10494.1"/>
    <property type="molecule type" value="Genomic_DNA"/>
</dbReference>
<reference evidence="2" key="1">
    <citation type="submission" date="2014-07" db="EMBL/GenBank/DDBJ databases">
        <title>Identification of a novel salt tolerance gene in wild soybean by whole-genome sequencing.</title>
        <authorList>
            <person name="Lam H.-M."/>
            <person name="Qi X."/>
            <person name="Li M.-W."/>
            <person name="Liu X."/>
            <person name="Xie M."/>
            <person name="Ni M."/>
            <person name="Xu X."/>
        </authorList>
    </citation>
    <scope>NUCLEOTIDE SEQUENCE [LARGE SCALE GENOMIC DNA]</scope>
    <source>
        <tissue evidence="2">Root</tissue>
    </source>
</reference>